<dbReference type="PANTHER" id="PTHR45458:SF1">
    <property type="entry name" value="SHORT CHAIN DEHYDROGENASE"/>
    <property type="match status" value="1"/>
</dbReference>
<accession>A0ABP9NA30</accession>
<dbReference type="RefSeq" id="WP_345603240.1">
    <property type="nucleotide sequence ID" value="NZ_BAABJO010000002.1"/>
</dbReference>
<name>A0ABP9NA30_9PSEU</name>
<evidence type="ECO:0000313" key="2">
    <source>
        <dbReference type="Proteomes" id="UP001500804"/>
    </source>
</evidence>
<dbReference type="PRINTS" id="PR00081">
    <property type="entry name" value="GDHRDH"/>
</dbReference>
<proteinExistence type="predicted"/>
<organism evidence="1 2">
    <name type="scientific">Pseudonocardia adelaidensis</name>
    <dbReference type="NCBI Taxonomy" id="648754"/>
    <lineage>
        <taxon>Bacteria</taxon>
        <taxon>Bacillati</taxon>
        <taxon>Actinomycetota</taxon>
        <taxon>Actinomycetes</taxon>
        <taxon>Pseudonocardiales</taxon>
        <taxon>Pseudonocardiaceae</taxon>
        <taxon>Pseudonocardia</taxon>
    </lineage>
</organism>
<dbReference type="PANTHER" id="PTHR45458">
    <property type="entry name" value="SHORT-CHAIN DEHYDROGENASE/REDUCTASE SDR"/>
    <property type="match status" value="1"/>
</dbReference>
<protein>
    <submittedName>
        <fullName evidence="1">SDR family oxidoreductase</fullName>
    </submittedName>
</protein>
<sequence length="234" mass="25023">MTIHATDRKSALIIGASRGLGLAMAAEYVSREWWVTATVRGDGRTALHDLADSADGRLTVEKVDITAPEEVAALHARVAGRAFDLLFVNAAISNGDVPVADVSTETFNRVMVTNALSPVRVVEALQDLVPPTGTIGIMSSRQGSITLNDRAGYEVYRASKSALNQLMRSFAARHGRDPRTLLLLSPGWVQTELGGPAAPLTIGESIPGIVDTIEKHAGKGGLHFVDHRNQTLPW</sequence>
<dbReference type="Gene3D" id="3.40.50.720">
    <property type="entry name" value="NAD(P)-binding Rossmann-like Domain"/>
    <property type="match status" value="1"/>
</dbReference>
<reference evidence="2" key="1">
    <citation type="journal article" date="2019" name="Int. J. Syst. Evol. Microbiol.">
        <title>The Global Catalogue of Microorganisms (GCM) 10K type strain sequencing project: providing services to taxonomists for standard genome sequencing and annotation.</title>
        <authorList>
            <consortium name="The Broad Institute Genomics Platform"/>
            <consortium name="The Broad Institute Genome Sequencing Center for Infectious Disease"/>
            <person name="Wu L."/>
            <person name="Ma J."/>
        </authorList>
    </citation>
    <scope>NUCLEOTIDE SEQUENCE [LARGE SCALE GENOMIC DNA]</scope>
    <source>
        <strain evidence="2">JCM 18302</strain>
    </source>
</reference>
<dbReference type="SUPFAM" id="SSF51735">
    <property type="entry name" value="NAD(P)-binding Rossmann-fold domains"/>
    <property type="match status" value="1"/>
</dbReference>
<dbReference type="EMBL" id="BAABJO010000002">
    <property type="protein sequence ID" value="GAA5112763.1"/>
    <property type="molecule type" value="Genomic_DNA"/>
</dbReference>
<evidence type="ECO:0000313" key="1">
    <source>
        <dbReference type="EMBL" id="GAA5112763.1"/>
    </source>
</evidence>
<dbReference type="Pfam" id="PF13561">
    <property type="entry name" value="adh_short_C2"/>
    <property type="match status" value="1"/>
</dbReference>
<dbReference type="InterPro" id="IPR052184">
    <property type="entry name" value="SDR_enzymes"/>
</dbReference>
<dbReference type="InterPro" id="IPR002347">
    <property type="entry name" value="SDR_fam"/>
</dbReference>
<keyword evidence="2" id="KW-1185">Reference proteome</keyword>
<comment type="caution">
    <text evidence="1">The sequence shown here is derived from an EMBL/GenBank/DDBJ whole genome shotgun (WGS) entry which is preliminary data.</text>
</comment>
<dbReference type="InterPro" id="IPR036291">
    <property type="entry name" value="NAD(P)-bd_dom_sf"/>
</dbReference>
<dbReference type="Proteomes" id="UP001500804">
    <property type="component" value="Unassembled WGS sequence"/>
</dbReference>
<gene>
    <name evidence="1" type="ORF">GCM10023320_07480</name>
</gene>